<keyword evidence="7" id="KW-1185">Reference proteome</keyword>
<dbReference type="GO" id="GO:0000076">
    <property type="term" value="P:DNA replication checkpoint signaling"/>
    <property type="evidence" value="ECO:0007669"/>
    <property type="project" value="TreeGrafter"/>
</dbReference>
<dbReference type="GO" id="GO:0006281">
    <property type="term" value="P:DNA repair"/>
    <property type="evidence" value="ECO:0007669"/>
    <property type="project" value="TreeGrafter"/>
</dbReference>
<feature type="domain" description="Timeless N-terminal" evidence="5">
    <location>
        <begin position="66"/>
        <end position="352"/>
    </location>
</feature>
<dbReference type="OrthoDB" id="310853at2759"/>
<sequence length="1232" mass="138659">MSTANRNARPPAIPRTAGAKNTARVISPDHDSLKKRMTVDKNVVEELLLVCGVLGTADEGQMVPVEDCLNWLQDLQRALRRDDDLYRPISLFLGDLKVVEQKLLPLVISCRYDTALVLTICKILVILTKPLAENTVRAGRMEINSSGKNKGTLFVQEQIKLRENALKQAETLMDYKRAFCYHPSHIKSNQNDEGGVLSVFVSLLAEPLAKQGTSRTENDHLTIELVLHLFRNLLQAEPLVLASADQAQESEQLHHEFINLIERELFLDIIHVLCADLEQRENAPYNLLLMELLHHLFRNQDPMAVAKASMGPAVPEQRRGQPGSLQAQLAREKQALAVTVSSRHSNFGGTLQLKGRHGEKGKYVSTSAGLFASTNATALIVNRRKSKKLDCFVGNSVTLQVHARSGCRLTIGPISKRAHRTLDEFCQRFMKECYGPVMKSLKNEFRRDSVRLEDNDRVVFFHIVWFLTQWWRSGGRKSITADSSDSTKEVLGQLIFTLDIFTFNMVFNAIDTFHQHKKHRRMVPTVALLSEMMHLLHIMYQSEDSTEHLMAVGLMDRLFYNGDPLDRLPKLISKWAPGTNTREHLCDIVEIIHMTMKLLELSAKASRNQTVQDKKDTVNKLKAAAASFDVMAYFTKKIVSNQSVHMYTQLLSQYHVNAPQVNHRIVSFFLRLAQVKLAVPEAPSPDETEGLPQNLLATKKVTLEPLLYNYHFLNVANTILNDKSVYKDKDFTPVLNFCVTTVGNFAKLASENPLLFVEALFKHPLSHKFCDHVTNMYVTEELRMLADRELLLERQEFFERQYSEALANEDEEDDEPEFDDDTERGGASGIPRGAGANEENRSGANGSNSDNPTRLSRKRVIDDDSDEEMEFEGEEFTLKAAEASSATSENELEAKDNAENSRKQIFPRRSINDDSDEEMDFEGEQGTSTEAIGDLPTSENERQVTNTVGSSPKRTTQKRSIDDDSDEEMEFKGEQVTLKEANSNTATSEKHSEAITKVESSPKRQTRSIDDDDSDEEDENYKENTVMEAKYESASYENVCDPRHDKDKSELEQERAASKDSASHAVFEGELQSTTASENVLEQSSQQGSTDDEMKYEEEQSLTNEVKSNSDDVCNAFEPASDDEEETQQQALGATNEAADSHATSLENVLEATQHGSSDDDRTAHTDLEGQVEKSNVTAATSDHEWEATRPATSSTEHVVEKRRINVVDTNQVDEPAKKKVRHILDDSHKES</sequence>
<comment type="caution">
    <text evidence="6">The sequence shown here is derived from an EMBL/GenBank/DDBJ whole genome shotgun (WGS) entry which is preliminary data.</text>
</comment>
<dbReference type="AlphaFoldDB" id="A0A1Z5JQR9"/>
<feature type="compositionally biased region" description="Acidic residues" evidence="4">
    <location>
        <begin position="807"/>
        <end position="822"/>
    </location>
</feature>
<feature type="compositionally biased region" description="Acidic residues" evidence="4">
    <location>
        <begin position="1090"/>
        <end position="1100"/>
    </location>
</feature>
<feature type="compositionally biased region" description="Acidic residues" evidence="4">
    <location>
        <begin position="1010"/>
        <end position="1020"/>
    </location>
</feature>
<feature type="compositionally biased region" description="Basic and acidic residues" evidence="4">
    <location>
        <begin position="892"/>
        <end position="902"/>
    </location>
</feature>
<feature type="compositionally biased region" description="Basic and acidic residues" evidence="4">
    <location>
        <begin position="1040"/>
        <end position="1062"/>
    </location>
</feature>
<feature type="compositionally biased region" description="Basic and acidic residues" evidence="4">
    <location>
        <begin position="1157"/>
        <end position="1172"/>
    </location>
</feature>
<keyword evidence="2" id="KW-0539">Nucleus</keyword>
<evidence type="ECO:0000256" key="2">
    <source>
        <dbReference type="ARBA" id="ARBA00023242"/>
    </source>
</evidence>
<feature type="compositionally biased region" description="Basic and acidic residues" evidence="4">
    <location>
        <begin position="988"/>
        <end position="1002"/>
    </location>
</feature>
<name>A0A1Z5JQR9_FISSO</name>
<dbReference type="EMBL" id="BDSP01000102">
    <property type="protein sequence ID" value="GAX16128.1"/>
    <property type="molecule type" value="Genomic_DNA"/>
</dbReference>
<dbReference type="Proteomes" id="UP000198406">
    <property type="component" value="Unassembled WGS sequence"/>
</dbReference>
<feature type="compositionally biased region" description="Acidic residues" evidence="4">
    <location>
        <begin position="913"/>
        <end position="923"/>
    </location>
</feature>
<dbReference type="InterPro" id="IPR044998">
    <property type="entry name" value="Timeless"/>
</dbReference>
<accession>A0A1Z5JQR9</accession>
<comment type="subcellular location">
    <subcellularLocation>
        <location evidence="1">Nucleus</location>
    </subcellularLocation>
</comment>
<dbReference type="GO" id="GO:0003677">
    <property type="term" value="F:DNA binding"/>
    <property type="evidence" value="ECO:0007669"/>
    <property type="project" value="TreeGrafter"/>
</dbReference>
<dbReference type="Pfam" id="PF04821">
    <property type="entry name" value="TIMELESS"/>
    <property type="match status" value="1"/>
</dbReference>
<feature type="compositionally biased region" description="Acidic residues" evidence="4">
    <location>
        <begin position="863"/>
        <end position="875"/>
    </location>
</feature>
<feature type="compositionally biased region" description="Basic and acidic residues" evidence="4">
    <location>
        <begin position="1215"/>
        <end position="1232"/>
    </location>
</feature>
<feature type="compositionally biased region" description="Polar residues" evidence="4">
    <location>
        <begin position="943"/>
        <end position="954"/>
    </location>
</feature>
<evidence type="ECO:0000313" key="6">
    <source>
        <dbReference type="EMBL" id="GAX16128.1"/>
    </source>
</evidence>
<dbReference type="InterPro" id="IPR006906">
    <property type="entry name" value="Timeless_N"/>
</dbReference>
<dbReference type="PANTHER" id="PTHR22940">
    <property type="entry name" value="TIMEOUT/TIMELESS-2"/>
    <property type="match status" value="1"/>
</dbReference>
<proteinExistence type="predicted"/>
<evidence type="ECO:0000256" key="3">
    <source>
        <dbReference type="ARBA" id="ARBA00023306"/>
    </source>
</evidence>
<evidence type="ECO:0000256" key="4">
    <source>
        <dbReference type="SAM" id="MobiDB-lite"/>
    </source>
</evidence>
<feature type="compositionally biased region" description="Polar residues" evidence="4">
    <location>
        <begin position="842"/>
        <end position="854"/>
    </location>
</feature>
<evidence type="ECO:0000256" key="1">
    <source>
        <dbReference type="ARBA" id="ARBA00004123"/>
    </source>
</evidence>
<dbReference type="InParanoid" id="A0A1Z5JQR9"/>
<organism evidence="6 7">
    <name type="scientific">Fistulifera solaris</name>
    <name type="common">Oleaginous diatom</name>
    <dbReference type="NCBI Taxonomy" id="1519565"/>
    <lineage>
        <taxon>Eukaryota</taxon>
        <taxon>Sar</taxon>
        <taxon>Stramenopiles</taxon>
        <taxon>Ochrophyta</taxon>
        <taxon>Bacillariophyta</taxon>
        <taxon>Bacillariophyceae</taxon>
        <taxon>Bacillariophycidae</taxon>
        <taxon>Naviculales</taxon>
        <taxon>Naviculaceae</taxon>
        <taxon>Fistulifera</taxon>
    </lineage>
</organism>
<evidence type="ECO:0000313" key="7">
    <source>
        <dbReference type="Proteomes" id="UP000198406"/>
    </source>
</evidence>
<gene>
    <name evidence="6" type="ORF">FisN_3Hh391</name>
</gene>
<reference evidence="6 7" key="1">
    <citation type="journal article" date="2015" name="Plant Cell">
        <title>Oil accumulation by the oleaginous diatom Fistulifera solaris as revealed by the genome and transcriptome.</title>
        <authorList>
            <person name="Tanaka T."/>
            <person name="Maeda Y."/>
            <person name="Veluchamy A."/>
            <person name="Tanaka M."/>
            <person name="Abida H."/>
            <person name="Marechal E."/>
            <person name="Bowler C."/>
            <person name="Muto M."/>
            <person name="Sunaga Y."/>
            <person name="Tanaka M."/>
            <person name="Yoshino T."/>
            <person name="Taniguchi T."/>
            <person name="Fukuda Y."/>
            <person name="Nemoto M."/>
            <person name="Matsumoto M."/>
            <person name="Wong P.S."/>
            <person name="Aburatani S."/>
            <person name="Fujibuchi W."/>
        </authorList>
    </citation>
    <scope>NUCLEOTIDE SEQUENCE [LARGE SCALE GENOMIC DNA]</scope>
    <source>
        <strain evidence="6 7">JPCC DA0580</strain>
    </source>
</reference>
<feature type="compositionally biased region" description="Low complexity" evidence="4">
    <location>
        <begin position="880"/>
        <end position="889"/>
    </location>
</feature>
<feature type="compositionally biased region" description="Polar residues" evidence="4">
    <location>
        <begin position="1071"/>
        <end position="1089"/>
    </location>
</feature>
<dbReference type="GO" id="GO:0031298">
    <property type="term" value="C:replication fork protection complex"/>
    <property type="evidence" value="ECO:0007669"/>
    <property type="project" value="TreeGrafter"/>
</dbReference>
<protein>
    <submittedName>
        <fullName evidence="6">Timeless</fullName>
    </submittedName>
</protein>
<feature type="region of interest" description="Disordered" evidence="4">
    <location>
        <begin position="804"/>
        <end position="1232"/>
    </location>
</feature>
<keyword evidence="3" id="KW-0131">Cell cycle</keyword>
<evidence type="ECO:0000259" key="5">
    <source>
        <dbReference type="Pfam" id="PF04821"/>
    </source>
</evidence>
<dbReference type="GO" id="GO:0043111">
    <property type="term" value="P:replication fork arrest"/>
    <property type="evidence" value="ECO:0007669"/>
    <property type="project" value="TreeGrafter"/>
</dbReference>
<dbReference type="PANTHER" id="PTHR22940:SF4">
    <property type="entry name" value="PROTEIN TIMELESS HOMOLOG"/>
    <property type="match status" value="1"/>
</dbReference>